<dbReference type="AlphaFoldDB" id="A0A6J2TFE7"/>
<dbReference type="GO" id="GO:0003700">
    <property type="term" value="F:DNA-binding transcription factor activity"/>
    <property type="evidence" value="ECO:0007669"/>
    <property type="project" value="TreeGrafter"/>
</dbReference>
<dbReference type="RefSeq" id="XP_030374155.1">
    <property type="nucleotide sequence ID" value="XM_030518295.1"/>
</dbReference>
<dbReference type="SUPFAM" id="SSF57716">
    <property type="entry name" value="Glucocorticoid receptor-like (DNA-binding domain)"/>
    <property type="match status" value="1"/>
</dbReference>
<keyword evidence="7" id="KW-0832">Ubl conjugation</keyword>
<dbReference type="GO" id="GO:0040029">
    <property type="term" value="P:epigenetic regulation of gene expression"/>
    <property type="evidence" value="ECO:0007669"/>
    <property type="project" value="UniProtKB-ARBA"/>
</dbReference>
<dbReference type="PROSITE" id="PS50157">
    <property type="entry name" value="ZINC_FINGER_C2H2_2"/>
    <property type="match status" value="7"/>
</dbReference>
<gene>
    <name evidence="15" type="primary">LOC115623760</name>
</gene>
<feature type="region of interest" description="Disordered" evidence="11">
    <location>
        <begin position="416"/>
        <end position="466"/>
    </location>
</feature>
<feature type="domain" description="C2H2-type" evidence="12">
    <location>
        <begin position="337"/>
        <end position="364"/>
    </location>
</feature>
<evidence type="ECO:0000256" key="7">
    <source>
        <dbReference type="ARBA" id="ARBA00022843"/>
    </source>
</evidence>
<dbReference type="SMART" id="SM00355">
    <property type="entry name" value="ZnF_C2H2"/>
    <property type="match status" value="7"/>
</dbReference>
<feature type="domain" description="C2H2-type" evidence="12">
    <location>
        <begin position="232"/>
        <end position="260"/>
    </location>
</feature>
<dbReference type="GO" id="GO:0000978">
    <property type="term" value="F:RNA polymerase II cis-regulatory region sequence-specific DNA binding"/>
    <property type="evidence" value="ECO:0007669"/>
    <property type="project" value="TreeGrafter"/>
</dbReference>
<dbReference type="SUPFAM" id="SSF57667">
    <property type="entry name" value="beta-beta-alpha zinc fingers"/>
    <property type="match status" value="3"/>
</dbReference>
<accession>A0A6J2TFE7</accession>
<evidence type="ECO:0000256" key="10">
    <source>
        <dbReference type="PROSITE-ProRule" id="PRU01263"/>
    </source>
</evidence>
<dbReference type="PANTHER" id="PTHR24390:SF229">
    <property type="entry name" value="ZINC FINGER PROTEIN XFIN"/>
    <property type="match status" value="1"/>
</dbReference>
<dbReference type="OrthoDB" id="8117402at2759"/>
<dbReference type="PROSITE" id="PS51915">
    <property type="entry name" value="ZAD"/>
    <property type="match status" value="1"/>
</dbReference>
<feature type="domain" description="C2H2-type" evidence="12">
    <location>
        <begin position="309"/>
        <end position="336"/>
    </location>
</feature>
<dbReference type="GO" id="GO:0005634">
    <property type="term" value="C:nucleus"/>
    <property type="evidence" value="ECO:0007669"/>
    <property type="project" value="UniProtKB-SubCell"/>
</dbReference>
<proteinExistence type="predicted"/>
<feature type="binding site" evidence="10">
    <location>
        <position position="18"/>
    </location>
    <ligand>
        <name>Zn(2+)</name>
        <dbReference type="ChEBI" id="CHEBI:29105"/>
    </ligand>
</feature>
<dbReference type="InterPro" id="IPR012934">
    <property type="entry name" value="Znf_AD"/>
</dbReference>
<feature type="domain" description="C2H2-type" evidence="12">
    <location>
        <begin position="393"/>
        <end position="422"/>
    </location>
</feature>
<dbReference type="FunFam" id="3.30.160.60:FF:002343">
    <property type="entry name" value="Zinc finger protein 33A"/>
    <property type="match status" value="2"/>
</dbReference>
<evidence type="ECO:0000256" key="5">
    <source>
        <dbReference type="ARBA" id="ARBA00022771"/>
    </source>
</evidence>
<dbReference type="Pfam" id="PF07776">
    <property type="entry name" value="zf-AD"/>
    <property type="match status" value="1"/>
</dbReference>
<evidence type="ECO:0000256" key="4">
    <source>
        <dbReference type="ARBA" id="ARBA00022737"/>
    </source>
</evidence>
<keyword evidence="6 10" id="KW-0862">Zinc</keyword>
<dbReference type="Gene3D" id="3.30.160.60">
    <property type="entry name" value="Classic Zinc Finger"/>
    <property type="match status" value="6"/>
</dbReference>
<dbReference type="SMART" id="SM00868">
    <property type="entry name" value="zf-AD"/>
    <property type="match status" value="1"/>
</dbReference>
<keyword evidence="3 10" id="KW-0479">Metal-binding</keyword>
<feature type="binding site" evidence="10">
    <location>
        <position position="21"/>
    </location>
    <ligand>
        <name>Zn(2+)</name>
        <dbReference type="ChEBI" id="CHEBI:29105"/>
    </ligand>
</feature>
<evidence type="ECO:0000256" key="11">
    <source>
        <dbReference type="SAM" id="MobiDB-lite"/>
    </source>
</evidence>
<feature type="domain" description="C2H2-type" evidence="12">
    <location>
        <begin position="191"/>
        <end position="219"/>
    </location>
</feature>
<evidence type="ECO:0000256" key="9">
    <source>
        <dbReference type="PROSITE-ProRule" id="PRU00042"/>
    </source>
</evidence>
<feature type="domain" description="ZAD" evidence="13">
    <location>
        <begin position="16"/>
        <end position="94"/>
    </location>
</feature>
<dbReference type="GeneID" id="115623760"/>
<dbReference type="Pfam" id="PF13913">
    <property type="entry name" value="zf-C2HC_2"/>
    <property type="match status" value="1"/>
</dbReference>
<feature type="binding site" evidence="10">
    <location>
        <position position="70"/>
    </location>
    <ligand>
        <name>Zn(2+)</name>
        <dbReference type="ChEBI" id="CHEBI:29105"/>
    </ligand>
</feature>
<evidence type="ECO:0000256" key="3">
    <source>
        <dbReference type="ARBA" id="ARBA00022723"/>
    </source>
</evidence>
<dbReference type="GO" id="GO:0006357">
    <property type="term" value="P:regulation of transcription by RNA polymerase II"/>
    <property type="evidence" value="ECO:0007669"/>
    <property type="project" value="TreeGrafter"/>
</dbReference>
<evidence type="ECO:0000259" key="13">
    <source>
        <dbReference type="PROSITE" id="PS51915"/>
    </source>
</evidence>
<evidence type="ECO:0000256" key="6">
    <source>
        <dbReference type="ARBA" id="ARBA00022833"/>
    </source>
</evidence>
<dbReference type="GO" id="GO:0008270">
    <property type="term" value="F:zinc ion binding"/>
    <property type="evidence" value="ECO:0007669"/>
    <property type="project" value="UniProtKB-UniRule"/>
</dbReference>
<dbReference type="InterPro" id="IPR013087">
    <property type="entry name" value="Znf_C2H2_type"/>
</dbReference>
<feature type="binding site" evidence="10">
    <location>
        <position position="67"/>
    </location>
    <ligand>
        <name>Zn(2+)</name>
        <dbReference type="ChEBI" id="CHEBI:29105"/>
    </ligand>
</feature>
<keyword evidence="4" id="KW-0677">Repeat</keyword>
<evidence type="ECO:0000256" key="2">
    <source>
        <dbReference type="ARBA" id="ARBA00022499"/>
    </source>
</evidence>
<evidence type="ECO:0000256" key="1">
    <source>
        <dbReference type="ARBA" id="ARBA00004123"/>
    </source>
</evidence>
<protein>
    <submittedName>
        <fullName evidence="15">Zinc finger protein 791</fullName>
    </submittedName>
</protein>
<dbReference type="GO" id="GO:0003682">
    <property type="term" value="F:chromatin binding"/>
    <property type="evidence" value="ECO:0007669"/>
    <property type="project" value="UniProtKB-ARBA"/>
</dbReference>
<comment type="subcellular location">
    <subcellularLocation>
        <location evidence="1">Nucleus</location>
    </subcellularLocation>
</comment>
<evidence type="ECO:0000256" key="8">
    <source>
        <dbReference type="ARBA" id="ARBA00023242"/>
    </source>
</evidence>
<organism evidence="14 15">
    <name type="scientific">Drosophila lebanonensis</name>
    <name type="common">Fruit fly</name>
    <name type="synonym">Scaptodrosophila lebanonensis</name>
    <dbReference type="NCBI Taxonomy" id="7225"/>
    <lineage>
        <taxon>Eukaryota</taxon>
        <taxon>Metazoa</taxon>
        <taxon>Ecdysozoa</taxon>
        <taxon>Arthropoda</taxon>
        <taxon>Hexapoda</taxon>
        <taxon>Insecta</taxon>
        <taxon>Pterygota</taxon>
        <taxon>Neoptera</taxon>
        <taxon>Endopterygota</taxon>
        <taxon>Diptera</taxon>
        <taxon>Brachycera</taxon>
        <taxon>Muscomorpha</taxon>
        <taxon>Ephydroidea</taxon>
        <taxon>Drosophilidae</taxon>
        <taxon>Scaptodrosophila</taxon>
    </lineage>
</organism>
<feature type="domain" description="C2H2-type" evidence="12">
    <location>
        <begin position="365"/>
        <end position="392"/>
    </location>
</feature>
<reference evidence="15" key="1">
    <citation type="submission" date="2025-08" db="UniProtKB">
        <authorList>
            <consortium name="RefSeq"/>
        </authorList>
    </citation>
    <scope>IDENTIFICATION</scope>
    <source>
        <strain evidence="15">11010-0011.00</strain>
        <tissue evidence="15">Whole body</tissue>
    </source>
</reference>
<dbReference type="PANTHER" id="PTHR24390">
    <property type="entry name" value="ZINC FINGER PROTEIN"/>
    <property type="match status" value="1"/>
</dbReference>
<evidence type="ECO:0000259" key="12">
    <source>
        <dbReference type="PROSITE" id="PS50157"/>
    </source>
</evidence>
<sequence length="466" mass="53941">MAGSKQLTSCIEIDAKVCFICSQQETAYSLLDNLEYGELNIQLCELLEIVTKVKCIWDEPNIPSLMCQSCLNRLIDAYEFIRQVEKSKESMETVRLQMKVVVLEEQLDNEDTEIDVLELSEEVIELSTFDMELPDNECNDSNLSQSKELEVEHDKAIVVEEPVVKDNYDENNKAHSSQLGSRLDRSQNYSYKCLICPRSFVKKQSLERHAKKAHSEAADVPKVNKLSEQNVLTCLPCRRTFKRMDTMQRHMQAFHPDTQTALGEEKDADPKPTKRKRIAKREKCPYCGNSFATSSLKVHIRRHTGENPYQCDHCSKAFPRRQDMVLHERIHTGERPSTCGICGKTFISENKLARHIRLHTGQRPYRCNKCDKSFVQSNDLKIHMRRHTGERPYKCGVCGEAFVCGALLTIHRNNRGHYEESRKTDGASIDPYENSRVHKRRAEDIERMRLLREQDEQESQQQRGKK</sequence>
<evidence type="ECO:0000313" key="14">
    <source>
        <dbReference type="Proteomes" id="UP000504634"/>
    </source>
</evidence>
<dbReference type="FunFam" id="3.30.160.60:FF:000624">
    <property type="entry name" value="zinc finger protein 697"/>
    <property type="match status" value="1"/>
</dbReference>
<name>A0A6J2TFE7_DROLE</name>
<dbReference type="FunFam" id="3.30.160.60:FF:000690">
    <property type="entry name" value="Zinc finger protein 354C"/>
    <property type="match status" value="1"/>
</dbReference>
<dbReference type="Pfam" id="PF00096">
    <property type="entry name" value="zf-C2H2"/>
    <property type="match status" value="4"/>
</dbReference>
<dbReference type="InterPro" id="IPR036236">
    <property type="entry name" value="Znf_C2H2_sf"/>
</dbReference>
<feature type="compositionally biased region" description="Basic and acidic residues" evidence="11">
    <location>
        <begin position="416"/>
        <end position="425"/>
    </location>
</feature>
<dbReference type="PROSITE" id="PS00028">
    <property type="entry name" value="ZINC_FINGER_C2H2_1"/>
    <property type="match status" value="6"/>
</dbReference>
<feature type="domain" description="C2H2-type" evidence="12">
    <location>
        <begin position="282"/>
        <end position="308"/>
    </location>
</feature>
<dbReference type="Proteomes" id="UP000504634">
    <property type="component" value="Unplaced"/>
</dbReference>
<evidence type="ECO:0000313" key="15">
    <source>
        <dbReference type="RefSeq" id="XP_030374155.1"/>
    </source>
</evidence>
<keyword evidence="14" id="KW-1185">Reference proteome</keyword>
<keyword evidence="2" id="KW-1017">Isopeptide bond</keyword>
<keyword evidence="5 9" id="KW-0863">Zinc-finger</keyword>
<dbReference type="GO" id="GO:0000785">
    <property type="term" value="C:chromatin"/>
    <property type="evidence" value="ECO:0007669"/>
    <property type="project" value="UniProtKB-ARBA"/>
</dbReference>
<keyword evidence="8" id="KW-0539">Nucleus</keyword>
<feature type="compositionally biased region" description="Basic and acidic residues" evidence="11">
    <location>
        <begin position="433"/>
        <end position="454"/>
    </location>
</feature>